<dbReference type="InterPro" id="IPR057398">
    <property type="entry name" value="GRESAG4.1/3_peripasmic_2"/>
</dbReference>
<accession>A0A1X0NFT7</accession>
<dbReference type="RefSeq" id="XP_028877593.1">
    <property type="nucleotide sequence ID" value="XM_029031109.1"/>
</dbReference>
<feature type="domain" description="Receptor-type adenylate cyclase GRESAG 4.1/3 periplasmic binding protein-like" evidence="1">
    <location>
        <begin position="3"/>
        <end position="139"/>
    </location>
</feature>
<protein>
    <submittedName>
        <fullName evidence="2">Putative receptor-type adenylate cyclase</fullName>
    </submittedName>
</protein>
<dbReference type="Pfam" id="PF25493">
    <property type="entry name" value="Peripla_BP_A-cyclase"/>
    <property type="match status" value="1"/>
</dbReference>
<gene>
    <name evidence="2" type="ORF">TM35_000661060</name>
</gene>
<dbReference type="OrthoDB" id="262653at2759"/>
<dbReference type="VEuPathDB" id="TriTrypDB:TM35_000661060"/>
<keyword evidence="3" id="KW-1185">Reference proteome</keyword>
<evidence type="ECO:0000313" key="2">
    <source>
        <dbReference type="EMBL" id="ORC83527.1"/>
    </source>
</evidence>
<dbReference type="EMBL" id="NBCO01000066">
    <property type="protein sequence ID" value="ORC83527.1"/>
    <property type="molecule type" value="Genomic_DNA"/>
</dbReference>
<comment type="caution">
    <text evidence="2">The sequence shown here is derived from an EMBL/GenBank/DDBJ whole genome shotgun (WGS) entry which is preliminary data.</text>
</comment>
<keyword evidence="2" id="KW-0675">Receptor</keyword>
<evidence type="ECO:0000259" key="1">
    <source>
        <dbReference type="Pfam" id="PF25493"/>
    </source>
</evidence>
<feature type="non-terminal residue" evidence="2">
    <location>
        <position position="1"/>
    </location>
</feature>
<feature type="non-terminal residue" evidence="2">
    <location>
        <position position="155"/>
    </location>
</feature>
<reference evidence="2 3" key="1">
    <citation type="submission" date="2017-03" db="EMBL/GenBank/DDBJ databases">
        <title>An alternative strategy for trypanosome survival in the mammalian bloodstream revealed through genome and transcriptome analysis of the ubiquitous bovine parasite Trypanosoma (Megatrypanum) theileri.</title>
        <authorList>
            <person name="Kelly S."/>
            <person name="Ivens A."/>
            <person name="Mott A."/>
            <person name="O'Neill E."/>
            <person name="Emms D."/>
            <person name="Macleod O."/>
            <person name="Voorheis P."/>
            <person name="Matthews J."/>
            <person name="Matthews K."/>
            <person name="Carrington M."/>
        </authorList>
    </citation>
    <scope>NUCLEOTIDE SEQUENCE [LARGE SCALE GENOMIC DNA]</scope>
    <source>
        <strain evidence="2">Edinburgh</strain>
    </source>
</reference>
<dbReference type="AlphaFoldDB" id="A0A1X0NFT7"/>
<organism evidence="2 3">
    <name type="scientific">Trypanosoma theileri</name>
    <dbReference type="NCBI Taxonomy" id="67003"/>
    <lineage>
        <taxon>Eukaryota</taxon>
        <taxon>Discoba</taxon>
        <taxon>Euglenozoa</taxon>
        <taxon>Kinetoplastea</taxon>
        <taxon>Metakinetoplastina</taxon>
        <taxon>Trypanosomatida</taxon>
        <taxon>Trypanosomatidae</taxon>
        <taxon>Trypanosoma</taxon>
    </lineage>
</organism>
<proteinExistence type="predicted"/>
<evidence type="ECO:0000313" key="3">
    <source>
        <dbReference type="Proteomes" id="UP000192257"/>
    </source>
</evidence>
<dbReference type="GeneID" id="39990889"/>
<dbReference type="Proteomes" id="UP000192257">
    <property type="component" value="Unassembled WGS sequence"/>
</dbReference>
<name>A0A1X0NFT7_9TRYP</name>
<sequence>VSADRLVFATNLPHWADGKTESETVRKFHAAVKDEKKRTPLSLRAFTGIQLLETTVSRLPAVNADELDEYFYNNVVVTEDDMVYGSFADGSECVQHGMVDTTKCAVNYGATHISVWSMSRALDPTLPELFPPVNPSMEYVEPSNDGLTLLQLIGV</sequence>